<evidence type="ECO:0000313" key="2">
    <source>
        <dbReference type="Proteomes" id="UP000000998"/>
    </source>
</evidence>
<protein>
    <submittedName>
        <fullName evidence="1">Uncharacterized protein</fullName>
    </submittedName>
</protein>
<dbReference type="EMBL" id="CP000514">
    <property type="protein sequence ID" value="ABM19725.1"/>
    <property type="molecule type" value="Genomic_DNA"/>
</dbReference>
<name>A1U406_MARN8</name>
<organism evidence="1 2">
    <name type="scientific">Marinobacter nauticus (strain ATCC 700491 / DSM 11845 / VT8)</name>
    <name type="common">Marinobacter aquaeolei</name>
    <dbReference type="NCBI Taxonomy" id="351348"/>
    <lineage>
        <taxon>Bacteria</taxon>
        <taxon>Pseudomonadati</taxon>
        <taxon>Pseudomonadota</taxon>
        <taxon>Gammaproteobacteria</taxon>
        <taxon>Pseudomonadales</taxon>
        <taxon>Marinobacteraceae</taxon>
        <taxon>Marinobacter</taxon>
    </lineage>
</organism>
<gene>
    <name evidence="1" type="ordered locus">Maqu_2650</name>
</gene>
<dbReference type="AlphaFoldDB" id="A1U406"/>
<dbReference type="HOGENOM" id="CLU_549573_0_0_6"/>
<dbReference type="STRING" id="351348.Maqu_2650"/>
<dbReference type="Proteomes" id="UP000000998">
    <property type="component" value="Chromosome"/>
</dbReference>
<evidence type="ECO:0000313" key="1">
    <source>
        <dbReference type="EMBL" id="ABM19725.1"/>
    </source>
</evidence>
<proteinExistence type="predicted"/>
<dbReference type="KEGG" id="maq:Maqu_2650"/>
<dbReference type="eggNOG" id="COG2366">
    <property type="taxonomic scope" value="Bacteria"/>
</dbReference>
<reference evidence="2" key="1">
    <citation type="journal article" date="2011" name="Appl. Environ. Microbiol.">
        <title>Genomic potential of Marinobacter aquaeolei, a biogeochemical 'opportunitroph'.</title>
        <authorList>
            <person name="Singer E."/>
            <person name="Webb E.A."/>
            <person name="Nelson W.C."/>
            <person name="Heidelberg J.F."/>
            <person name="Ivanova N."/>
            <person name="Pati A."/>
            <person name="Edwards K.J."/>
        </authorList>
    </citation>
    <scope>NUCLEOTIDE SEQUENCE [LARGE SCALE GENOMIC DNA]</scope>
    <source>
        <strain evidence="2">ATCC 700491 / DSM 11845 / VT8</strain>
    </source>
</reference>
<dbReference type="OrthoDB" id="5592990at2"/>
<sequence>MEFSVNAWRVGALFCILVISGCGGGGGGSDSDDIASDSPSLNEGVFLDSPVEGLQYLLNDEIRVTDENGTFIYADGASVRFKIGNIELGVTQGNSIITPIDLVPAAEDETDPAVINLLRFLQTLDDDGNPENGITITEVIRNLAQNRSVDFNQSQQQFEASVQSLINELTAATAAGARNLIAAEVAVDHFRGTLADINNGNAPTPTPDGDVLSAEQIVEFFYSRGAGVWRSESRTSYQTRVSTTFPAIGDNPEVEVTSDQGFAAFSRMVLRSSGNLREVDYCSTEGLVRDTTLNTDQPIFEPEVCQSETVEYVRLSDRSFAFRGYCEGELWHESIFEKLSSGPDFDNGSFTLNSAEIPDANAQQNVCGMIVDGSTTTSNVSPDPNPSGLENGVEEFWTIRVVAPYEETRLAMNISLLGQSQQPGVYPIFNAGSGPDTVYSLVSFSSSAFDASLASPAVTGGSVTINSVSDRRVAGSYNLTTSTGNLLTGTFEVDLN</sequence>
<dbReference type="RefSeq" id="WP_011786096.1">
    <property type="nucleotide sequence ID" value="NC_008740.1"/>
</dbReference>
<accession>A1U406</accession>